<keyword evidence="2" id="KW-1185">Reference proteome</keyword>
<accession>A0ABU1V3R7</accession>
<name>A0ABU1V3R7_9GAMM</name>
<evidence type="ECO:0000313" key="1">
    <source>
        <dbReference type="EMBL" id="MDR7092097.1"/>
    </source>
</evidence>
<reference evidence="1 2" key="1">
    <citation type="submission" date="2023-07" db="EMBL/GenBank/DDBJ databases">
        <title>Sorghum-associated microbial communities from plants grown in Nebraska, USA.</title>
        <authorList>
            <person name="Schachtman D."/>
        </authorList>
    </citation>
    <scope>NUCLEOTIDE SEQUENCE [LARGE SCALE GENOMIC DNA]</scope>
    <source>
        <strain evidence="1 2">BE190</strain>
    </source>
</reference>
<evidence type="ECO:0000313" key="2">
    <source>
        <dbReference type="Proteomes" id="UP001253595"/>
    </source>
</evidence>
<organism evidence="1 2">
    <name type="scientific">Cellvibrio fibrivorans</name>
    <dbReference type="NCBI Taxonomy" id="126350"/>
    <lineage>
        <taxon>Bacteria</taxon>
        <taxon>Pseudomonadati</taxon>
        <taxon>Pseudomonadota</taxon>
        <taxon>Gammaproteobacteria</taxon>
        <taxon>Cellvibrionales</taxon>
        <taxon>Cellvibrionaceae</taxon>
        <taxon>Cellvibrio</taxon>
    </lineage>
</organism>
<dbReference type="EMBL" id="JAVDVX010000010">
    <property type="protein sequence ID" value="MDR7092097.1"/>
    <property type="molecule type" value="Genomic_DNA"/>
</dbReference>
<comment type="caution">
    <text evidence="1">The sequence shown here is derived from an EMBL/GenBank/DDBJ whole genome shotgun (WGS) entry which is preliminary data.</text>
</comment>
<sequence length="360" mass="40913">MFIVPHLLFREWGMWGTIVGFAATGETPIMIIIRTKNARCANPPMTGSKTVSAMDNKCSHDAVMEIIEKQKLIADHLKEVRDNFFWSNGLELLHSPTLEAVPGDAWAELPQYPNVEKWAHKLFAKSTGVLPHMSGHTGIAGAIASAVIAKTNDSQEIMDRATRLANLEWQLQHLTYWSSHTTHEAKKNRKTFDELYRQRELLRDSAVEALCLYKCGAHDFLNDFERYNSNAIGDIYCAEQYKAAFNKVMAWAVGYCGAFDKSESRAVNRSGETDKIHHLKQWIQEKLSSGKVYTADSLWNQISRKKDEQTDIPDFGSMYIKRDTDDKDKLYIVDGDGKVIGKEMVIKTFRTHFGAARKKM</sequence>
<dbReference type="RefSeq" id="WP_310076124.1">
    <property type="nucleotide sequence ID" value="NZ_JAVDVX010000010.1"/>
</dbReference>
<dbReference type="Proteomes" id="UP001253595">
    <property type="component" value="Unassembled WGS sequence"/>
</dbReference>
<gene>
    <name evidence="1" type="ORF">J2X05_004137</name>
</gene>
<protein>
    <submittedName>
        <fullName evidence="1">Uncharacterized protein</fullName>
    </submittedName>
</protein>
<proteinExistence type="predicted"/>